<keyword evidence="3" id="KW-1185">Reference proteome</keyword>
<accession>A0A1M5TI57</accession>
<dbReference type="InterPro" id="IPR005337">
    <property type="entry name" value="RapZ-like"/>
</dbReference>
<feature type="domain" description="RapZ C-terminal" evidence="1">
    <location>
        <begin position="17"/>
        <end position="135"/>
    </location>
</feature>
<reference evidence="2 3" key="1">
    <citation type="submission" date="2016-11" db="EMBL/GenBank/DDBJ databases">
        <authorList>
            <person name="Jaros S."/>
            <person name="Januszkiewicz K."/>
            <person name="Wedrychowicz H."/>
        </authorList>
    </citation>
    <scope>NUCLEOTIDE SEQUENCE [LARGE SCALE GENOMIC DNA]</scope>
    <source>
        <strain evidence="2 3">DSM 9705</strain>
    </source>
</reference>
<organism evidence="2 3">
    <name type="scientific">Desulfofustis glycolicus DSM 9705</name>
    <dbReference type="NCBI Taxonomy" id="1121409"/>
    <lineage>
        <taxon>Bacteria</taxon>
        <taxon>Pseudomonadati</taxon>
        <taxon>Thermodesulfobacteriota</taxon>
        <taxon>Desulfobulbia</taxon>
        <taxon>Desulfobulbales</taxon>
        <taxon>Desulfocapsaceae</taxon>
        <taxon>Desulfofustis</taxon>
    </lineage>
</organism>
<evidence type="ECO:0000313" key="3">
    <source>
        <dbReference type="Proteomes" id="UP000184139"/>
    </source>
</evidence>
<name>A0A1M5TI57_9BACT</name>
<sequence>MNKEPMAAAGEAGSRMRLILYSFGFKYGVPIDATIVWDVRFLPNPYWQDELRPLSGLQSPVFDYVVASDRGKTFLHLFKPLLQFLVEAGESSGKRSLRLAVGCTGGRHRSVAIVEELHRFLLSLGHAVTVFHRDLNRDETRDEMASS</sequence>
<dbReference type="AlphaFoldDB" id="A0A1M5TI57"/>
<protein>
    <submittedName>
        <fullName evidence="2">p-loop ATPase protein family protein</fullName>
    </submittedName>
</protein>
<proteinExistence type="predicted"/>
<dbReference type="EMBL" id="FQXS01000003">
    <property type="protein sequence ID" value="SHH50043.1"/>
    <property type="molecule type" value="Genomic_DNA"/>
</dbReference>
<dbReference type="OrthoDB" id="9784461at2"/>
<dbReference type="Pfam" id="PF22740">
    <property type="entry name" value="PapZ_C"/>
    <property type="match status" value="1"/>
</dbReference>
<dbReference type="PANTHER" id="PTHR30448:SF0">
    <property type="entry name" value="RNASE ADAPTER PROTEIN RAPZ"/>
    <property type="match status" value="1"/>
</dbReference>
<dbReference type="PANTHER" id="PTHR30448">
    <property type="entry name" value="RNASE ADAPTER PROTEIN RAPZ"/>
    <property type="match status" value="1"/>
</dbReference>
<dbReference type="GO" id="GO:0005524">
    <property type="term" value="F:ATP binding"/>
    <property type="evidence" value="ECO:0007669"/>
    <property type="project" value="InterPro"/>
</dbReference>
<dbReference type="STRING" id="1121409.SAMN02745124_00717"/>
<dbReference type="RefSeq" id="WP_073373458.1">
    <property type="nucleotide sequence ID" value="NZ_FQXS01000003.1"/>
</dbReference>
<dbReference type="Proteomes" id="UP000184139">
    <property type="component" value="Unassembled WGS sequence"/>
</dbReference>
<gene>
    <name evidence="2" type="ORF">SAMN02745124_00717</name>
</gene>
<evidence type="ECO:0000259" key="1">
    <source>
        <dbReference type="Pfam" id="PF22740"/>
    </source>
</evidence>
<evidence type="ECO:0000313" key="2">
    <source>
        <dbReference type="EMBL" id="SHH50043.1"/>
    </source>
</evidence>
<dbReference type="InterPro" id="IPR053931">
    <property type="entry name" value="RapZ_C"/>
</dbReference>